<name>G2KQG9_MICAA</name>
<dbReference type="KEGG" id="mai:MICA_771"/>
<feature type="region of interest" description="Disordered" evidence="1">
    <location>
        <begin position="1"/>
        <end position="33"/>
    </location>
</feature>
<dbReference type="RefSeq" id="WP_014102328.1">
    <property type="nucleotide sequence ID" value="NC_016026.1"/>
</dbReference>
<keyword evidence="3" id="KW-1185">Reference proteome</keyword>
<dbReference type="GO" id="GO:0044781">
    <property type="term" value="P:bacterial-type flagellum organization"/>
    <property type="evidence" value="ECO:0007669"/>
    <property type="project" value="InterPro"/>
</dbReference>
<accession>G2KQG9</accession>
<keyword evidence="2" id="KW-0966">Cell projection</keyword>
<dbReference type="OrthoDB" id="8563081at2"/>
<keyword evidence="2" id="KW-0969">Cilium</keyword>
<proteinExistence type="predicted"/>
<dbReference type="STRING" id="856793.MICA_771"/>
<dbReference type="Pfam" id="PF07309">
    <property type="entry name" value="FlaF"/>
    <property type="match status" value="1"/>
</dbReference>
<feature type="compositionally biased region" description="Low complexity" evidence="1">
    <location>
        <begin position="16"/>
        <end position="26"/>
    </location>
</feature>
<dbReference type="NCBIfam" id="NF009435">
    <property type="entry name" value="PRK12794.1"/>
    <property type="match status" value="1"/>
</dbReference>
<protein>
    <submittedName>
        <fullName evidence="2">Flagellar FlaF family protein</fullName>
    </submittedName>
</protein>
<organism evidence="2 3">
    <name type="scientific">Micavibrio aeruginosavorus (strain ARL-13)</name>
    <dbReference type="NCBI Taxonomy" id="856793"/>
    <lineage>
        <taxon>Bacteria</taxon>
        <taxon>Pseudomonadati</taxon>
        <taxon>Bdellovibrionota</taxon>
        <taxon>Bdellovibrionia</taxon>
        <taxon>Bdellovibrionales</taxon>
        <taxon>Pseudobdellovibrionaceae</taxon>
        <taxon>Micavibrio</taxon>
    </lineage>
</organism>
<dbReference type="EMBL" id="CP002382">
    <property type="protein sequence ID" value="AEP09105.1"/>
    <property type="molecule type" value="Genomic_DNA"/>
</dbReference>
<sequence length="153" mass="16977">MPSDQKPPSTPTNPHASAAGAYAQHARTTTTDPREIEARALLKAVQKMQDIQNRWDSYKLEELDDALRHNRQIWLMFVDNATAGEEDGRPDSLRANIANLGAYVFKRTLDILADPKKEKLDVLIDINREIAAGLMTKPAPEGEATAEKKAGEK</sequence>
<gene>
    <name evidence="2" type="ordered locus">MICA_771</name>
</gene>
<evidence type="ECO:0000313" key="2">
    <source>
        <dbReference type="EMBL" id="AEP09105.1"/>
    </source>
</evidence>
<evidence type="ECO:0000313" key="3">
    <source>
        <dbReference type="Proteomes" id="UP000009286"/>
    </source>
</evidence>
<dbReference type="AlphaFoldDB" id="G2KQG9"/>
<reference evidence="2 3" key="1">
    <citation type="journal article" date="2011" name="BMC Genomics">
        <title>Genomic insights into an obligate epibiotic bacterial predator: Micavibrio aeruginosavorus ARL-13.</title>
        <authorList>
            <person name="Wang Z."/>
            <person name="Kadouri D."/>
            <person name="Wu M."/>
        </authorList>
    </citation>
    <scope>NUCLEOTIDE SEQUENCE [LARGE SCALE GENOMIC DNA]</scope>
    <source>
        <strain evidence="2 3">ARL-13</strain>
    </source>
</reference>
<evidence type="ECO:0000256" key="1">
    <source>
        <dbReference type="SAM" id="MobiDB-lite"/>
    </source>
</evidence>
<keyword evidence="2" id="KW-0282">Flagellum</keyword>
<dbReference type="Proteomes" id="UP000009286">
    <property type="component" value="Chromosome"/>
</dbReference>
<dbReference type="eggNOG" id="COG5442">
    <property type="taxonomic scope" value="Bacteria"/>
</dbReference>
<dbReference type="HOGENOM" id="CLU_141460_2_0_5"/>
<dbReference type="InterPro" id="IPR010845">
    <property type="entry name" value="FlaF"/>
</dbReference>